<gene>
    <name evidence="1" type="ORF">METZ01_LOCUS421546</name>
</gene>
<dbReference type="AlphaFoldDB" id="A0A382XCA0"/>
<protein>
    <recommendedName>
        <fullName evidence="2">DUF3108 domain-containing protein</fullName>
    </recommendedName>
</protein>
<accession>A0A382XCA0</accession>
<proteinExistence type="predicted"/>
<name>A0A382XCA0_9ZZZZ</name>
<organism evidence="1">
    <name type="scientific">marine metagenome</name>
    <dbReference type="NCBI Taxonomy" id="408172"/>
    <lineage>
        <taxon>unclassified sequences</taxon>
        <taxon>metagenomes</taxon>
        <taxon>ecological metagenomes</taxon>
    </lineage>
</organism>
<feature type="non-terminal residue" evidence="1">
    <location>
        <position position="1"/>
    </location>
</feature>
<sequence length="189" mass="22331">IWNIQMSKNDYKISIILENKGLLSGLYKFNGKYEASGLIFNKILKPLEYKQNWITNKKEKNVKIIFNNNSLAELLLFPEEKERQRIQYIGIKNFFDPLSSFLNLLMGENQSKTIDGRRTYLMIVDKSYKKDGANIRKVLIKNYMNIWSDHKRKDLEHIEIIQQSNGIIEVLPMIIKIKFKGLTFKLKKI</sequence>
<evidence type="ECO:0008006" key="2">
    <source>
        <dbReference type="Google" id="ProtNLM"/>
    </source>
</evidence>
<evidence type="ECO:0000313" key="1">
    <source>
        <dbReference type="EMBL" id="SVD68692.1"/>
    </source>
</evidence>
<reference evidence="1" key="1">
    <citation type="submission" date="2018-05" db="EMBL/GenBank/DDBJ databases">
        <authorList>
            <person name="Lanie J.A."/>
            <person name="Ng W.-L."/>
            <person name="Kazmierczak K.M."/>
            <person name="Andrzejewski T.M."/>
            <person name="Davidsen T.M."/>
            <person name="Wayne K.J."/>
            <person name="Tettelin H."/>
            <person name="Glass J.I."/>
            <person name="Rusch D."/>
            <person name="Podicherti R."/>
            <person name="Tsui H.-C.T."/>
            <person name="Winkler M.E."/>
        </authorList>
    </citation>
    <scope>NUCLEOTIDE SEQUENCE</scope>
</reference>
<dbReference type="EMBL" id="UINC01166630">
    <property type="protein sequence ID" value="SVD68692.1"/>
    <property type="molecule type" value="Genomic_DNA"/>
</dbReference>